<comment type="pathway">
    <text evidence="3 11">Cofactor biosynthesis; molybdopterin biosynthesis.</text>
</comment>
<sequence>MSSDTTAPSSAPAKTGASPLLPVDEALARVLAGAGPCGHESVPLVEAAERVLASDLKARRRQPPFDASAMDGYAVRATDAAEAPARLAVIGEAIAGRRFDGTVGPGQAVRIFTGAPVPQGADAVLIQENAERHDGGEIAALEPVRPGQHVRRAGFDFEEGQILLTAGRRLDFRALSLAAAMNHPVVPVVRRPKVAILSTGSELVPPGTIPGPDEIVASNHLGIAALVTANGGITLPLGIAEDDIGTIAARIREAIESEADVLVTLGGASVGDHDLVAAALKSENVKLDFWKIAMRPGKPMMFGTVGGLRVLGLPGNPVSSLIGGFLFLAPLVAALAGRGAAAPVPEEGRLSTAIKANDTRRDYLRARLSRDADGVAVVTPLGVQDSSMMSAMVEADALLIREPFAPAAEAGAPCRFLRL</sequence>
<accession>A0A6A7Y092</accession>
<dbReference type="SMART" id="SM00852">
    <property type="entry name" value="MoCF_biosynth"/>
    <property type="match status" value="1"/>
</dbReference>
<keyword evidence="6 11" id="KW-0808">Transferase</keyword>
<evidence type="ECO:0000256" key="8">
    <source>
        <dbReference type="ARBA" id="ARBA00022842"/>
    </source>
</evidence>
<dbReference type="CDD" id="cd00887">
    <property type="entry name" value="MoeA"/>
    <property type="match status" value="1"/>
</dbReference>
<keyword evidence="9 11" id="KW-0501">Molybdenum cofactor biosynthesis</keyword>
<dbReference type="FunFam" id="2.170.190.11:FF:000001">
    <property type="entry name" value="Molybdopterin molybdenumtransferase"/>
    <property type="match status" value="1"/>
</dbReference>
<feature type="domain" description="MoaB/Mog" evidence="12">
    <location>
        <begin position="195"/>
        <end position="334"/>
    </location>
</feature>
<dbReference type="Proteomes" id="UP000332515">
    <property type="component" value="Unassembled WGS sequence"/>
</dbReference>
<dbReference type="RefSeq" id="WP_153479181.1">
    <property type="nucleotide sequence ID" value="NZ_VWNA01000001.1"/>
</dbReference>
<dbReference type="InterPro" id="IPR036135">
    <property type="entry name" value="MoeA_linker/N_sf"/>
</dbReference>
<evidence type="ECO:0000256" key="4">
    <source>
        <dbReference type="ARBA" id="ARBA00010763"/>
    </source>
</evidence>
<dbReference type="GO" id="GO:0005829">
    <property type="term" value="C:cytosol"/>
    <property type="evidence" value="ECO:0007669"/>
    <property type="project" value="TreeGrafter"/>
</dbReference>
<dbReference type="InterPro" id="IPR001453">
    <property type="entry name" value="MoaB/Mog_dom"/>
</dbReference>
<dbReference type="InterPro" id="IPR036425">
    <property type="entry name" value="MoaB/Mog-like_dom_sf"/>
</dbReference>
<dbReference type="InterPro" id="IPR008284">
    <property type="entry name" value="MoCF_biosynth_CS"/>
</dbReference>
<evidence type="ECO:0000256" key="10">
    <source>
        <dbReference type="ARBA" id="ARBA00047317"/>
    </source>
</evidence>
<dbReference type="Pfam" id="PF03453">
    <property type="entry name" value="MoeA_N"/>
    <property type="match status" value="1"/>
</dbReference>
<dbReference type="PROSITE" id="PS01079">
    <property type="entry name" value="MOCF_BIOSYNTHESIS_2"/>
    <property type="match status" value="1"/>
</dbReference>
<reference evidence="13 14" key="1">
    <citation type="submission" date="2019-09" db="EMBL/GenBank/DDBJ databases">
        <title>Segnochrobactrum spirostomi gen. nov., sp. nov., isolated from the ciliate Spirostomum cf. yagiui and description of a novel family, Segnochrobactraceae fam. nov. within the order Rhizobiales of the class Alphaproteobacteria.</title>
        <authorList>
            <person name="Akter S."/>
            <person name="Shazib S.U.A."/>
            <person name="Shin M.K."/>
        </authorList>
    </citation>
    <scope>NUCLEOTIDE SEQUENCE [LARGE SCALE GENOMIC DNA]</scope>
    <source>
        <strain evidence="13 14">Sp-1</strain>
    </source>
</reference>
<evidence type="ECO:0000256" key="11">
    <source>
        <dbReference type="RuleBase" id="RU365090"/>
    </source>
</evidence>
<dbReference type="Pfam" id="PF03454">
    <property type="entry name" value="MoeA_C"/>
    <property type="match status" value="1"/>
</dbReference>
<keyword evidence="7 11" id="KW-0479">Metal-binding</keyword>
<dbReference type="PANTHER" id="PTHR10192">
    <property type="entry name" value="MOLYBDOPTERIN BIOSYNTHESIS PROTEIN"/>
    <property type="match status" value="1"/>
</dbReference>
<evidence type="ECO:0000256" key="2">
    <source>
        <dbReference type="ARBA" id="ARBA00002901"/>
    </source>
</evidence>
<evidence type="ECO:0000256" key="5">
    <source>
        <dbReference type="ARBA" id="ARBA00022505"/>
    </source>
</evidence>
<dbReference type="Gene3D" id="3.40.980.10">
    <property type="entry name" value="MoaB/Mog-like domain"/>
    <property type="match status" value="1"/>
</dbReference>
<dbReference type="GO" id="GO:0046872">
    <property type="term" value="F:metal ion binding"/>
    <property type="evidence" value="ECO:0007669"/>
    <property type="project" value="UniProtKB-UniRule"/>
</dbReference>
<proteinExistence type="inferred from homology"/>
<evidence type="ECO:0000313" key="13">
    <source>
        <dbReference type="EMBL" id="MQT11918.1"/>
    </source>
</evidence>
<dbReference type="InterPro" id="IPR005110">
    <property type="entry name" value="MoeA_linker/N"/>
</dbReference>
<gene>
    <name evidence="13" type="ORF">F0357_04365</name>
</gene>
<dbReference type="EMBL" id="VWNA01000001">
    <property type="protein sequence ID" value="MQT11918.1"/>
    <property type="molecule type" value="Genomic_DNA"/>
</dbReference>
<evidence type="ECO:0000256" key="3">
    <source>
        <dbReference type="ARBA" id="ARBA00005046"/>
    </source>
</evidence>
<dbReference type="GO" id="GO:0061599">
    <property type="term" value="F:molybdopterin molybdotransferase activity"/>
    <property type="evidence" value="ECO:0007669"/>
    <property type="project" value="UniProtKB-UniRule"/>
</dbReference>
<name>A0A6A7Y092_9HYPH</name>
<dbReference type="NCBIfam" id="NF045515">
    <property type="entry name" value="Glp_gephyrin"/>
    <property type="match status" value="1"/>
</dbReference>
<dbReference type="AlphaFoldDB" id="A0A6A7Y092"/>
<dbReference type="GO" id="GO:0006777">
    <property type="term" value="P:Mo-molybdopterin cofactor biosynthetic process"/>
    <property type="evidence" value="ECO:0007669"/>
    <property type="project" value="UniProtKB-UniRule"/>
</dbReference>
<comment type="similarity">
    <text evidence="4 11">Belongs to the MoeA family.</text>
</comment>
<dbReference type="Gene3D" id="2.40.340.10">
    <property type="entry name" value="MoeA, C-terminal, domain IV"/>
    <property type="match status" value="1"/>
</dbReference>
<evidence type="ECO:0000256" key="1">
    <source>
        <dbReference type="ARBA" id="ARBA00001946"/>
    </source>
</evidence>
<keyword evidence="14" id="KW-1185">Reference proteome</keyword>
<dbReference type="SUPFAM" id="SSF63867">
    <property type="entry name" value="MoeA C-terminal domain-like"/>
    <property type="match status" value="1"/>
</dbReference>
<evidence type="ECO:0000256" key="9">
    <source>
        <dbReference type="ARBA" id="ARBA00023150"/>
    </source>
</evidence>
<evidence type="ECO:0000259" key="12">
    <source>
        <dbReference type="SMART" id="SM00852"/>
    </source>
</evidence>
<dbReference type="SUPFAM" id="SSF53218">
    <property type="entry name" value="Molybdenum cofactor biosynthesis proteins"/>
    <property type="match status" value="1"/>
</dbReference>
<dbReference type="Pfam" id="PF00994">
    <property type="entry name" value="MoCF_biosynth"/>
    <property type="match status" value="1"/>
</dbReference>
<keyword evidence="8 11" id="KW-0460">Magnesium</keyword>
<protein>
    <recommendedName>
        <fullName evidence="11">Molybdopterin molybdenumtransferase</fullName>
        <ecNumber evidence="11">2.10.1.1</ecNumber>
    </recommendedName>
</protein>
<dbReference type="FunFam" id="3.40.980.10:FF:000004">
    <property type="entry name" value="Molybdopterin molybdenumtransferase"/>
    <property type="match status" value="1"/>
</dbReference>
<dbReference type="SUPFAM" id="SSF63882">
    <property type="entry name" value="MoeA N-terminal region -like"/>
    <property type="match status" value="1"/>
</dbReference>
<dbReference type="InterPro" id="IPR038987">
    <property type="entry name" value="MoeA-like"/>
</dbReference>
<evidence type="ECO:0000256" key="7">
    <source>
        <dbReference type="ARBA" id="ARBA00022723"/>
    </source>
</evidence>
<dbReference type="UniPathway" id="UPA00344"/>
<evidence type="ECO:0000256" key="6">
    <source>
        <dbReference type="ARBA" id="ARBA00022679"/>
    </source>
</evidence>
<comment type="caution">
    <text evidence="13">The sequence shown here is derived from an EMBL/GenBank/DDBJ whole genome shotgun (WGS) entry which is preliminary data.</text>
</comment>
<dbReference type="Gene3D" id="2.170.190.11">
    <property type="entry name" value="Molybdopterin biosynthesis moea protein, domain 3"/>
    <property type="match status" value="1"/>
</dbReference>
<dbReference type="EC" id="2.10.1.1" evidence="11"/>
<dbReference type="PANTHER" id="PTHR10192:SF5">
    <property type="entry name" value="GEPHYRIN"/>
    <property type="match status" value="1"/>
</dbReference>
<dbReference type="InterPro" id="IPR005111">
    <property type="entry name" value="MoeA_C_domain_IV"/>
</dbReference>
<comment type="cofactor">
    <cofactor evidence="1 11">
        <name>Mg(2+)</name>
        <dbReference type="ChEBI" id="CHEBI:18420"/>
    </cofactor>
</comment>
<keyword evidence="5 11" id="KW-0500">Molybdenum</keyword>
<comment type="catalytic activity">
    <reaction evidence="10">
        <text>adenylyl-molybdopterin + molybdate = Mo-molybdopterin + AMP + H(+)</text>
        <dbReference type="Rhea" id="RHEA:35047"/>
        <dbReference type="ChEBI" id="CHEBI:15378"/>
        <dbReference type="ChEBI" id="CHEBI:36264"/>
        <dbReference type="ChEBI" id="CHEBI:62727"/>
        <dbReference type="ChEBI" id="CHEBI:71302"/>
        <dbReference type="ChEBI" id="CHEBI:456215"/>
        <dbReference type="EC" id="2.10.1.1"/>
    </reaction>
</comment>
<dbReference type="Gene3D" id="3.90.105.10">
    <property type="entry name" value="Molybdopterin biosynthesis moea protein, domain 2"/>
    <property type="match status" value="1"/>
</dbReference>
<organism evidence="13 14">
    <name type="scientific">Segnochrobactrum spirostomi</name>
    <dbReference type="NCBI Taxonomy" id="2608987"/>
    <lineage>
        <taxon>Bacteria</taxon>
        <taxon>Pseudomonadati</taxon>
        <taxon>Pseudomonadota</taxon>
        <taxon>Alphaproteobacteria</taxon>
        <taxon>Hyphomicrobiales</taxon>
        <taxon>Segnochrobactraceae</taxon>
        <taxon>Segnochrobactrum</taxon>
    </lineage>
</organism>
<comment type="function">
    <text evidence="2 11">Catalyzes the insertion of molybdate into adenylated molybdopterin with the concomitant release of AMP.</text>
</comment>
<dbReference type="InterPro" id="IPR036688">
    <property type="entry name" value="MoeA_C_domain_IV_sf"/>
</dbReference>
<evidence type="ECO:0000313" key="14">
    <source>
        <dbReference type="Proteomes" id="UP000332515"/>
    </source>
</evidence>